<organism evidence="2 3">
    <name type="scientific">Brassicogethes aeneus</name>
    <name type="common">Rape pollen beetle</name>
    <name type="synonym">Meligethes aeneus</name>
    <dbReference type="NCBI Taxonomy" id="1431903"/>
    <lineage>
        <taxon>Eukaryota</taxon>
        <taxon>Metazoa</taxon>
        <taxon>Ecdysozoa</taxon>
        <taxon>Arthropoda</taxon>
        <taxon>Hexapoda</taxon>
        <taxon>Insecta</taxon>
        <taxon>Pterygota</taxon>
        <taxon>Neoptera</taxon>
        <taxon>Endopterygota</taxon>
        <taxon>Coleoptera</taxon>
        <taxon>Polyphaga</taxon>
        <taxon>Cucujiformia</taxon>
        <taxon>Nitidulidae</taxon>
        <taxon>Meligethinae</taxon>
        <taxon>Brassicogethes</taxon>
    </lineage>
</organism>
<sequence>MTSRSTGKCMDFAYPRPITRSIEKHSGYKKRNPEEIEKLKAILGNGSGSKRKSYMPDSIEKKSEKTRPWFKRNAEMVEKLKAMGVLVNPEANVRSNEKGSGLKRKSLISESTKSIGPKPIHNDLTNGYVSTEKPKRNHLTVLSSHDSDSPKRPSKMRKLEPSIRKELFKSKLNSKIPSLNTSNSSLAKPLESIDEMEPLENSMGGSKEKPFKFKGTKVAKTNLRFTKMQSPKIKKTPIRSSRKSLGTPTDKEFLDIEKEIVNTSSPLSSMCDLLKSTGLNSPTNIRTENTLEESLRNIEHILEIDNIEFNKYKKLHEENRQKIYNILSEIRGSRTVQSSKKTKNDNKENMQKRSSPRLLMKSPILAPNKANIVVSPLLVAKTNDLRKSMLTRNLSKNIQQMGTSSSKEQKVEEMYNSYKNNCSILCTPKGVPDPTESGGNKSYSLSRKVHNQCMMLLDTPQQNKN</sequence>
<accession>A0A9P0AQT5</accession>
<keyword evidence="3" id="KW-1185">Reference proteome</keyword>
<dbReference type="EMBL" id="OV121132">
    <property type="protein sequence ID" value="CAH0548045.1"/>
    <property type="molecule type" value="Genomic_DNA"/>
</dbReference>
<name>A0A9P0AQT5_BRAAE</name>
<proteinExistence type="predicted"/>
<protein>
    <submittedName>
        <fullName evidence="2">Uncharacterized protein</fullName>
    </submittedName>
</protein>
<feature type="region of interest" description="Disordered" evidence="1">
    <location>
        <begin position="334"/>
        <end position="354"/>
    </location>
</feature>
<evidence type="ECO:0000256" key="1">
    <source>
        <dbReference type="SAM" id="MobiDB-lite"/>
    </source>
</evidence>
<feature type="region of interest" description="Disordered" evidence="1">
    <location>
        <begin position="42"/>
        <end position="66"/>
    </location>
</feature>
<evidence type="ECO:0000313" key="3">
    <source>
        <dbReference type="Proteomes" id="UP001154078"/>
    </source>
</evidence>
<feature type="compositionally biased region" description="Basic and acidic residues" evidence="1">
    <location>
        <begin position="145"/>
        <end position="162"/>
    </location>
</feature>
<evidence type="ECO:0000313" key="2">
    <source>
        <dbReference type="EMBL" id="CAH0548045.1"/>
    </source>
</evidence>
<reference evidence="2" key="1">
    <citation type="submission" date="2021-12" db="EMBL/GenBank/DDBJ databases">
        <authorList>
            <person name="King R."/>
        </authorList>
    </citation>
    <scope>NUCLEOTIDE SEQUENCE</scope>
</reference>
<feature type="compositionally biased region" description="Basic and acidic residues" evidence="1">
    <location>
        <begin position="342"/>
        <end position="351"/>
    </location>
</feature>
<feature type="region of interest" description="Disordered" evidence="1">
    <location>
        <begin position="91"/>
        <end position="162"/>
    </location>
</feature>
<dbReference type="OrthoDB" id="6784536at2759"/>
<gene>
    <name evidence="2" type="ORF">MELIAE_LOCUS1903</name>
</gene>
<dbReference type="AlphaFoldDB" id="A0A9P0AQT5"/>
<dbReference type="Proteomes" id="UP001154078">
    <property type="component" value="Chromosome 1"/>
</dbReference>